<proteinExistence type="predicted"/>
<keyword evidence="3 5" id="KW-0456">Lyase</keyword>
<accession>A0A955L8G8</accession>
<comment type="cofactor">
    <cofactor evidence="1">
        <name>pyridoxal 5'-phosphate</name>
        <dbReference type="ChEBI" id="CHEBI:597326"/>
    </cofactor>
</comment>
<name>A0A955L8G8_9BACT</name>
<dbReference type="Pfam" id="PF00291">
    <property type="entry name" value="PALP"/>
    <property type="match status" value="1"/>
</dbReference>
<dbReference type="GO" id="GO:0003941">
    <property type="term" value="F:L-serine ammonia-lyase activity"/>
    <property type="evidence" value="ECO:0007669"/>
    <property type="project" value="TreeGrafter"/>
</dbReference>
<dbReference type="GO" id="GO:0006567">
    <property type="term" value="P:L-threonine catabolic process"/>
    <property type="evidence" value="ECO:0007669"/>
    <property type="project" value="TreeGrafter"/>
</dbReference>
<keyword evidence="2" id="KW-0663">Pyridoxal phosphate</keyword>
<dbReference type="AlphaFoldDB" id="A0A955L8G8"/>
<dbReference type="PANTHER" id="PTHR48078:SF6">
    <property type="entry name" value="L-THREONINE DEHYDRATASE CATABOLIC TDCB"/>
    <property type="match status" value="1"/>
</dbReference>
<evidence type="ECO:0000256" key="1">
    <source>
        <dbReference type="ARBA" id="ARBA00001933"/>
    </source>
</evidence>
<dbReference type="SUPFAM" id="SSF53686">
    <property type="entry name" value="Tryptophan synthase beta subunit-like PLP-dependent enzymes"/>
    <property type="match status" value="1"/>
</dbReference>
<dbReference type="PANTHER" id="PTHR48078">
    <property type="entry name" value="THREONINE DEHYDRATASE, MITOCHONDRIAL-RELATED"/>
    <property type="match status" value="1"/>
</dbReference>
<sequence>MSIWHHKNIGNSIAKEFQKTLNEGNTPLELKQMTCGDVYFKHEELNPNESFKDRSLAFQIAYYVQNGHTKFAISSSGNAARSAAAYCALAHVQLDIFVSPSIPVYKREKLIHENDSIRIHTSKRAKSDAIKFSRETDAINLRGSVDEHAITGFKTLGYELAQECPGADAVFICCSSGTSTVGLYRGLIEMQKENGGTLPAIHVVQSTKIHPIAKEFDEDFNKTITHKSQAISDKVAHRKREVIDIINNTGGSGWVVSDREVELAKEELNSVGVTVEGFNAYVSYAGIKRAHKNGYMYSKPICILSGI</sequence>
<dbReference type="GO" id="GO:0009097">
    <property type="term" value="P:isoleucine biosynthetic process"/>
    <property type="evidence" value="ECO:0007669"/>
    <property type="project" value="TreeGrafter"/>
</dbReference>
<dbReference type="InterPro" id="IPR036052">
    <property type="entry name" value="TrpB-like_PALP_sf"/>
</dbReference>
<evidence type="ECO:0000259" key="4">
    <source>
        <dbReference type="Pfam" id="PF00291"/>
    </source>
</evidence>
<comment type="caution">
    <text evidence="5">The sequence shown here is derived from an EMBL/GenBank/DDBJ whole genome shotgun (WGS) entry which is preliminary data.</text>
</comment>
<evidence type="ECO:0000256" key="2">
    <source>
        <dbReference type="ARBA" id="ARBA00022898"/>
    </source>
</evidence>
<evidence type="ECO:0000313" key="5">
    <source>
        <dbReference type="EMBL" id="MCA9385560.1"/>
    </source>
</evidence>
<reference evidence="5" key="1">
    <citation type="submission" date="2020-04" db="EMBL/GenBank/DDBJ databases">
        <authorList>
            <person name="Zhang T."/>
        </authorList>
    </citation>
    <scope>NUCLEOTIDE SEQUENCE</scope>
    <source>
        <strain evidence="5">HKST-UBA11</strain>
    </source>
</reference>
<dbReference type="GO" id="GO:0006565">
    <property type="term" value="P:L-serine catabolic process"/>
    <property type="evidence" value="ECO:0007669"/>
    <property type="project" value="TreeGrafter"/>
</dbReference>
<protein>
    <submittedName>
        <fullName evidence="5">PLP-dependent lyase/thiolase</fullName>
    </submittedName>
</protein>
<evidence type="ECO:0000256" key="3">
    <source>
        <dbReference type="ARBA" id="ARBA00023239"/>
    </source>
</evidence>
<dbReference type="GO" id="GO:0004794">
    <property type="term" value="F:threonine deaminase activity"/>
    <property type="evidence" value="ECO:0007669"/>
    <property type="project" value="TreeGrafter"/>
</dbReference>
<gene>
    <name evidence="5" type="ORF">KC717_02845</name>
</gene>
<dbReference type="Proteomes" id="UP000754563">
    <property type="component" value="Unassembled WGS sequence"/>
</dbReference>
<evidence type="ECO:0000313" key="6">
    <source>
        <dbReference type="Proteomes" id="UP000754563"/>
    </source>
</evidence>
<dbReference type="EMBL" id="JAGQLH010000027">
    <property type="protein sequence ID" value="MCA9385560.1"/>
    <property type="molecule type" value="Genomic_DNA"/>
</dbReference>
<dbReference type="InterPro" id="IPR050147">
    <property type="entry name" value="Ser/Thr_Dehydratase"/>
</dbReference>
<feature type="domain" description="Tryptophan synthase beta chain-like PALP" evidence="4">
    <location>
        <begin position="20"/>
        <end position="303"/>
    </location>
</feature>
<organism evidence="5 6">
    <name type="scientific">Candidatus Dojkabacteria bacterium</name>
    <dbReference type="NCBI Taxonomy" id="2099670"/>
    <lineage>
        <taxon>Bacteria</taxon>
        <taxon>Candidatus Dojkabacteria</taxon>
    </lineage>
</organism>
<dbReference type="Gene3D" id="3.40.50.1100">
    <property type="match status" value="2"/>
</dbReference>
<reference evidence="5" key="2">
    <citation type="journal article" date="2021" name="Microbiome">
        <title>Successional dynamics and alternative stable states in a saline activated sludge microbial community over 9 years.</title>
        <authorList>
            <person name="Wang Y."/>
            <person name="Ye J."/>
            <person name="Ju F."/>
            <person name="Liu L."/>
            <person name="Boyd J.A."/>
            <person name="Deng Y."/>
            <person name="Parks D.H."/>
            <person name="Jiang X."/>
            <person name="Yin X."/>
            <person name="Woodcroft B.J."/>
            <person name="Tyson G.W."/>
            <person name="Hugenholtz P."/>
            <person name="Polz M.F."/>
            <person name="Zhang T."/>
        </authorList>
    </citation>
    <scope>NUCLEOTIDE SEQUENCE</scope>
    <source>
        <strain evidence="5">HKST-UBA11</strain>
    </source>
</reference>
<dbReference type="InterPro" id="IPR001926">
    <property type="entry name" value="TrpB-like_PALP"/>
</dbReference>